<feature type="transmembrane region" description="Helical" evidence="6">
    <location>
        <begin position="12"/>
        <end position="30"/>
    </location>
</feature>
<gene>
    <name evidence="8" type="primary">bdbD</name>
    <name evidence="8" type="ORF">NEOCIP111885_03650</name>
</gene>
<evidence type="ECO:0000313" key="8">
    <source>
        <dbReference type="EMBL" id="CAG9609907.1"/>
    </source>
</evidence>
<keyword evidence="9" id="KW-1185">Reference proteome</keyword>
<comment type="similarity">
    <text evidence="1">Belongs to the thioredoxin family. DsbA subfamily.</text>
</comment>
<proteinExistence type="inferred from homology"/>
<dbReference type="EMBL" id="CAKJTG010000025">
    <property type="protein sequence ID" value="CAG9609907.1"/>
    <property type="molecule type" value="Genomic_DNA"/>
</dbReference>
<dbReference type="AlphaFoldDB" id="A0A9C7GD40"/>
<dbReference type="InterPro" id="IPR012336">
    <property type="entry name" value="Thioredoxin-like_fold"/>
</dbReference>
<evidence type="ECO:0000256" key="1">
    <source>
        <dbReference type="ARBA" id="ARBA00005791"/>
    </source>
</evidence>
<dbReference type="SUPFAM" id="SSF52833">
    <property type="entry name" value="Thioredoxin-like"/>
    <property type="match status" value="1"/>
</dbReference>
<dbReference type="Pfam" id="PF13462">
    <property type="entry name" value="Thioredoxin_4"/>
    <property type="match status" value="1"/>
</dbReference>
<keyword evidence="6" id="KW-1133">Transmembrane helix</keyword>
<keyword evidence="5" id="KW-0676">Redox-active center</keyword>
<comment type="caution">
    <text evidence="8">The sequence shown here is derived from an EMBL/GenBank/DDBJ whole genome shotgun (WGS) entry which is preliminary data.</text>
</comment>
<dbReference type="PANTHER" id="PTHR13887:SF14">
    <property type="entry name" value="DISULFIDE BOND FORMATION PROTEIN D"/>
    <property type="match status" value="1"/>
</dbReference>
<organism evidence="8 9">
    <name type="scientific">Pseudoneobacillus rhizosphaerae</name>
    <dbReference type="NCBI Taxonomy" id="2880968"/>
    <lineage>
        <taxon>Bacteria</taxon>
        <taxon>Bacillati</taxon>
        <taxon>Bacillota</taxon>
        <taxon>Bacilli</taxon>
        <taxon>Bacillales</taxon>
        <taxon>Bacillaceae</taxon>
        <taxon>Pseudoneobacillus</taxon>
    </lineage>
</organism>
<dbReference type="Gene3D" id="3.40.30.10">
    <property type="entry name" value="Glutaredoxin"/>
    <property type="match status" value="1"/>
</dbReference>
<keyword evidence="4" id="KW-1015">Disulfide bond</keyword>
<evidence type="ECO:0000256" key="5">
    <source>
        <dbReference type="ARBA" id="ARBA00023284"/>
    </source>
</evidence>
<keyword evidence="3" id="KW-0560">Oxidoreductase</keyword>
<evidence type="ECO:0000259" key="7">
    <source>
        <dbReference type="Pfam" id="PF13462"/>
    </source>
</evidence>
<keyword evidence="2" id="KW-0732">Signal</keyword>
<accession>A0A9C7GD40</accession>
<evidence type="ECO:0000256" key="2">
    <source>
        <dbReference type="ARBA" id="ARBA00022729"/>
    </source>
</evidence>
<feature type="domain" description="Thioredoxin-like fold" evidence="7">
    <location>
        <begin position="50"/>
        <end position="222"/>
    </location>
</feature>
<sequence>MSKKASNPMKLIVSVTIVVFILLTAIIVLTNNKNKESGDVTLTKQVPIENQPTIGDTTSPVSVVEFGDYKCPACKQWSAYIFPQLKEDYIDTGKISFTYINVLFHGDESVLGSLAGEAIWNQDPEAFWDFSKALYQAQPENQSHDEPWLTFEKVMEVAQNSVPKLNLEKLEQDLTNKTYEDDVLIDDKLVSEFKVELTPSIVINGTMVEDPYDYEYIKELIERGLEK</sequence>
<name>A0A9C7GD40_9BACI</name>
<dbReference type="Proteomes" id="UP000789845">
    <property type="component" value="Unassembled WGS sequence"/>
</dbReference>
<dbReference type="PANTHER" id="PTHR13887">
    <property type="entry name" value="GLUTATHIONE S-TRANSFERASE KAPPA"/>
    <property type="match status" value="1"/>
</dbReference>
<evidence type="ECO:0000256" key="4">
    <source>
        <dbReference type="ARBA" id="ARBA00023157"/>
    </source>
</evidence>
<keyword evidence="6" id="KW-0472">Membrane</keyword>
<evidence type="ECO:0000313" key="9">
    <source>
        <dbReference type="Proteomes" id="UP000789845"/>
    </source>
</evidence>
<dbReference type="GO" id="GO:0016491">
    <property type="term" value="F:oxidoreductase activity"/>
    <property type="evidence" value="ECO:0007669"/>
    <property type="project" value="UniProtKB-KW"/>
</dbReference>
<dbReference type="InterPro" id="IPR036249">
    <property type="entry name" value="Thioredoxin-like_sf"/>
</dbReference>
<reference evidence="8" key="1">
    <citation type="submission" date="2021-10" db="EMBL/GenBank/DDBJ databases">
        <authorList>
            <person name="Criscuolo A."/>
        </authorList>
    </citation>
    <scope>NUCLEOTIDE SEQUENCE</scope>
    <source>
        <strain evidence="8">CIP111885</strain>
    </source>
</reference>
<dbReference type="RefSeq" id="WP_230498136.1">
    <property type="nucleotide sequence ID" value="NZ_CAKJTG010000025.1"/>
</dbReference>
<protein>
    <submittedName>
        <fullName evidence="8">Disulfide bond formation protein D</fullName>
    </submittedName>
</protein>
<keyword evidence="6" id="KW-0812">Transmembrane</keyword>
<evidence type="ECO:0000256" key="6">
    <source>
        <dbReference type="SAM" id="Phobius"/>
    </source>
</evidence>
<evidence type="ECO:0000256" key="3">
    <source>
        <dbReference type="ARBA" id="ARBA00023002"/>
    </source>
</evidence>